<evidence type="ECO:0000256" key="3">
    <source>
        <dbReference type="ARBA" id="ARBA00022448"/>
    </source>
</evidence>
<keyword evidence="3" id="KW-0813">Transport</keyword>
<evidence type="ECO:0000256" key="15">
    <source>
        <dbReference type="ARBA" id="ARBA00037530"/>
    </source>
</evidence>
<dbReference type="CDD" id="cd03257">
    <property type="entry name" value="ABC_NikE_OppD_transporters"/>
    <property type="match status" value="2"/>
</dbReference>
<dbReference type="GO" id="GO:0015833">
    <property type="term" value="P:peptide transport"/>
    <property type="evidence" value="ECO:0007669"/>
    <property type="project" value="UniProtKB-KW"/>
</dbReference>
<dbReference type="GO" id="GO:0015031">
    <property type="term" value="P:protein transport"/>
    <property type="evidence" value="ECO:0007669"/>
    <property type="project" value="UniProtKB-KW"/>
</dbReference>
<dbReference type="SUPFAM" id="SSF52540">
    <property type="entry name" value="P-loop containing nucleoside triphosphate hydrolases"/>
    <property type="match status" value="2"/>
</dbReference>
<comment type="function">
    <text evidence="15">Part of the ABC transporter complex GsiABCD involved in glutathione import. Responsible for energy coupling to the transport system.</text>
</comment>
<evidence type="ECO:0000259" key="20">
    <source>
        <dbReference type="PROSITE" id="PS50893"/>
    </source>
</evidence>
<dbReference type="GO" id="GO:0016887">
    <property type="term" value="F:ATP hydrolysis activity"/>
    <property type="evidence" value="ECO:0007669"/>
    <property type="project" value="InterPro"/>
</dbReference>
<dbReference type="InterPro" id="IPR027417">
    <property type="entry name" value="P-loop_NTPase"/>
</dbReference>
<evidence type="ECO:0000256" key="1">
    <source>
        <dbReference type="ARBA" id="ARBA00004417"/>
    </source>
</evidence>
<protein>
    <recommendedName>
        <fullName evidence="18">Glutathione import ATP-binding protein GsiA</fullName>
        <ecNumber evidence="17">7.4.2.10</ecNumber>
    </recommendedName>
</protein>
<evidence type="ECO:0000256" key="12">
    <source>
        <dbReference type="ARBA" id="ARBA00022967"/>
    </source>
</evidence>
<dbReference type="InterPro" id="IPR003593">
    <property type="entry name" value="AAA+_ATPase"/>
</dbReference>
<dbReference type="PANTHER" id="PTHR43776:SF15">
    <property type="entry name" value="GLUTATHIONE IMPORT ATP-BINDING PROTEIN GSIA"/>
    <property type="match status" value="1"/>
</dbReference>
<evidence type="ECO:0000256" key="14">
    <source>
        <dbReference type="ARBA" id="ARBA00025070"/>
    </source>
</evidence>
<evidence type="ECO:0000256" key="5">
    <source>
        <dbReference type="ARBA" id="ARBA00022519"/>
    </source>
</evidence>
<dbReference type="InterPro" id="IPR017871">
    <property type="entry name" value="ABC_transporter-like_CS"/>
</dbReference>
<dbReference type="Pfam" id="PF00005">
    <property type="entry name" value="ABC_tran"/>
    <property type="match status" value="2"/>
</dbReference>
<feature type="domain" description="ABC transporter" evidence="20">
    <location>
        <begin position="16"/>
        <end position="266"/>
    </location>
</feature>
<keyword evidence="12" id="KW-1278">Translocase</keyword>
<keyword evidence="11" id="KW-0653">Protein transport</keyword>
<name>U4VDE7_9HYPH</name>
<accession>U4VDE7</accession>
<dbReference type="SMART" id="SM00382">
    <property type="entry name" value="AAA"/>
    <property type="match status" value="2"/>
</dbReference>
<keyword evidence="4" id="KW-1003">Cell membrane</keyword>
<evidence type="ECO:0000256" key="13">
    <source>
        <dbReference type="ARBA" id="ARBA00023136"/>
    </source>
</evidence>
<evidence type="ECO:0000256" key="2">
    <source>
        <dbReference type="ARBA" id="ARBA00011469"/>
    </source>
</evidence>
<sequence length="648" mass="71261">MTSGKFATVGKHEPVLSVRGLTTSFLVDGAWKPVVDDVSFDVHPGETVAIVGESGSGKSVTSLSIMRLLQKDTSRIEGSISLASRELLTLSENEMRRIRGNEIAMIFQEPMTSLNPLFTIGDQISEALLCHSQMSKADARAETVRLLEKVRIPSAASRFDEYPHRFSGGMRQRVMIAMALASRPKLLIADEPTTALDVTIQGQILDLIKTLQEEEGTSVLFITHDMGVVAEISDRTVVMFRGKQVETGQTADIFRQSKHPYTRALLSAVPVLGSMQGYQRPLRFPIVDDATGLAEKPVEVADTVDNVDVPVLEVKGLTKRFEIYSGFMSRLSGRVHAVENVSFTLRKGGETLSLVGESGCGKSTTGRAIMRLTEPDSGEVLVEGQNILSLGRQSMREMRRTVQMIFQDPYASLNPRMTVGAAIAEPYIEHRLGSARDAKNVVADMLEKVGLTPDMAKRYPHEFSGGQRQRICIARALALKPKVIVADESVSALDVSIKAQVINLMLDLQESLDLAFLFISHDMAVVERVSHRVAVMYLGEIVEIGPRSSVFENPQHDYTRKLMAAVPILTLTDARPGFQAKGGENSRALFGPRILSCLCVNIARFRRSTSWRCGGARDLTSGLMIDPALPQLRQQQRTPMGGWRRAGR</sequence>
<dbReference type="InterPro" id="IPR013563">
    <property type="entry name" value="Oligopep_ABC_C"/>
</dbReference>
<evidence type="ECO:0000256" key="10">
    <source>
        <dbReference type="ARBA" id="ARBA00022856"/>
    </source>
</evidence>
<dbReference type="PANTHER" id="PTHR43776">
    <property type="entry name" value="TRANSPORT ATP-BINDING PROTEIN"/>
    <property type="match status" value="1"/>
</dbReference>
<keyword evidence="8" id="KW-0378">Hydrolase</keyword>
<reference evidence="21 22" key="1">
    <citation type="journal article" date="2014" name="FEMS Microbiol. Lett.">
        <title>Genome sequencing analysis reveals virulence-related gene content of Ochrobactrum intermedium strain 229E, a urease-positive strain isolated from the human gastric niche.</title>
        <authorList>
            <person name="Kulkarni G.J."/>
            <person name="Shetty S."/>
            <person name="Dharne M.S."/>
            <person name="Shouche Y.S."/>
        </authorList>
    </citation>
    <scope>NUCLEOTIDE SEQUENCE [LARGE SCALE GENOMIC DNA]</scope>
    <source>
        <strain evidence="21 22">229E</strain>
    </source>
</reference>
<evidence type="ECO:0000256" key="6">
    <source>
        <dbReference type="ARBA" id="ARBA00022737"/>
    </source>
</evidence>
<comment type="function">
    <text evidence="14">Probably part of an ABC transporter complex that could be involved in peptide import. Probably responsible for energy coupling to the transport system.</text>
</comment>
<dbReference type="GO" id="GO:0005886">
    <property type="term" value="C:plasma membrane"/>
    <property type="evidence" value="ECO:0007669"/>
    <property type="project" value="UniProtKB-SubCell"/>
</dbReference>
<dbReference type="PATRIC" id="fig|1337887.3.peg.813"/>
<dbReference type="AlphaFoldDB" id="U4VDE7"/>
<keyword evidence="13" id="KW-0472">Membrane</keyword>
<evidence type="ECO:0000313" key="21">
    <source>
        <dbReference type="EMBL" id="ERM03138.1"/>
    </source>
</evidence>
<dbReference type="EC" id="7.4.2.10" evidence="17"/>
<keyword evidence="7" id="KW-0547">Nucleotide-binding</keyword>
<dbReference type="Gene3D" id="3.40.50.300">
    <property type="entry name" value="P-loop containing nucleotide triphosphate hydrolases"/>
    <property type="match status" value="2"/>
</dbReference>
<dbReference type="EMBL" id="ASXJ01000038">
    <property type="protein sequence ID" value="ERM03138.1"/>
    <property type="molecule type" value="Genomic_DNA"/>
</dbReference>
<dbReference type="GO" id="GO:0005524">
    <property type="term" value="F:ATP binding"/>
    <property type="evidence" value="ECO:0007669"/>
    <property type="project" value="UniProtKB-KW"/>
</dbReference>
<dbReference type="Proteomes" id="UP000016842">
    <property type="component" value="Unassembled WGS sequence"/>
</dbReference>
<comment type="subunit">
    <text evidence="2">The complex is composed of two ATP-binding proteins (GsiA), two transmembrane proteins (GsiC and GsiD) and a solute-binding protein (GsiB).</text>
</comment>
<dbReference type="InterPro" id="IPR050319">
    <property type="entry name" value="ABC_transp_ATP-bind"/>
</dbReference>
<evidence type="ECO:0000256" key="7">
    <source>
        <dbReference type="ARBA" id="ARBA00022741"/>
    </source>
</evidence>
<dbReference type="FunFam" id="3.40.50.300:FF:000016">
    <property type="entry name" value="Oligopeptide ABC transporter ATP-binding component"/>
    <property type="match status" value="2"/>
</dbReference>
<evidence type="ECO:0000256" key="18">
    <source>
        <dbReference type="ARBA" id="ARBA00041187"/>
    </source>
</evidence>
<gene>
    <name evidence="21" type="ORF">Q644_13000</name>
</gene>
<dbReference type="PROSITE" id="PS00211">
    <property type="entry name" value="ABC_TRANSPORTER_1"/>
    <property type="match status" value="2"/>
</dbReference>
<feature type="domain" description="ABC transporter" evidence="20">
    <location>
        <begin position="312"/>
        <end position="563"/>
    </location>
</feature>
<keyword evidence="10" id="KW-0571">Peptide transport</keyword>
<keyword evidence="9 21" id="KW-0067">ATP-binding</keyword>
<dbReference type="Pfam" id="PF08352">
    <property type="entry name" value="oligo_HPY"/>
    <property type="match status" value="2"/>
</dbReference>
<organism evidence="21 22">
    <name type="scientific">Brucella intermedia 229E</name>
    <dbReference type="NCBI Taxonomy" id="1337887"/>
    <lineage>
        <taxon>Bacteria</taxon>
        <taxon>Pseudomonadati</taxon>
        <taxon>Pseudomonadota</taxon>
        <taxon>Alphaproteobacteria</taxon>
        <taxon>Hyphomicrobiales</taxon>
        <taxon>Brucellaceae</taxon>
        <taxon>Brucella/Ochrobactrum group</taxon>
        <taxon>Brucella</taxon>
    </lineage>
</organism>
<evidence type="ECO:0000256" key="19">
    <source>
        <dbReference type="ARBA" id="ARBA00047640"/>
    </source>
</evidence>
<evidence type="ECO:0000313" key="22">
    <source>
        <dbReference type="Proteomes" id="UP000016842"/>
    </source>
</evidence>
<proteinExistence type="inferred from homology"/>
<evidence type="ECO:0000256" key="11">
    <source>
        <dbReference type="ARBA" id="ARBA00022927"/>
    </source>
</evidence>
<keyword evidence="6" id="KW-0677">Repeat</keyword>
<dbReference type="InterPro" id="IPR003439">
    <property type="entry name" value="ABC_transporter-like_ATP-bd"/>
</dbReference>
<keyword evidence="5" id="KW-0997">Cell inner membrane</keyword>
<comment type="similarity">
    <text evidence="16">Belongs to the ABC transporter superfamily. Glutathione importer (TC 3.A.1.5.11) family.</text>
</comment>
<evidence type="ECO:0000256" key="4">
    <source>
        <dbReference type="ARBA" id="ARBA00022475"/>
    </source>
</evidence>
<dbReference type="PROSITE" id="PS50893">
    <property type="entry name" value="ABC_TRANSPORTER_2"/>
    <property type="match status" value="2"/>
</dbReference>
<evidence type="ECO:0000256" key="16">
    <source>
        <dbReference type="ARBA" id="ARBA00038416"/>
    </source>
</evidence>
<evidence type="ECO:0000256" key="17">
    <source>
        <dbReference type="ARBA" id="ARBA00039050"/>
    </source>
</evidence>
<comment type="subcellular location">
    <subcellularLocation>
        <location evidence="1">Cell inner membrane</location>
        <topology evidence="1">Peripheral membrane protein</topology>
    </subcellularLocation>
</comment>
<comment type="catalytic activity">
    <reaction evidence="19">
        <text>glutathione(out) + ATP + H2O = glutathione(in) + ADP + phosphate + H(+)</text>
        <dbReference type="Rhea" id="RHEA:29791"/>
        <dbReference type="ChEBI" id="CHEBI:15377"/>
        <dbReference type="ChEBI" id="CHEBI:15378"/>
        <dbReference type="ChEBI" id="CHEBI:30616"/>
        <dbReference type="ChEBI" id="CHEBI:43474"/>
        <dbReference type="ChEBI" id="CHEBI:57925"/>
        <dbReference type="ChEBI" id="CHEBI:456216"/>
        <dbReference type="EC" id="7.4.2.10"/>
    </reaction>
</comment>
<evidence type="ECO:0000256" key="8">
    <source>
        <dbReference type="ARBA" id="ARBA00022801"/>
    </source>
</evidence>
<comment type="caution">
    <text evidence="21">The sequence shown here is derived from an EMBL/GenBank/DDBJ whole genome shotgun (WGS) entry which is preliminary data.</text>
</comment>
<evidence type="ECO:0000256" key="9">
    <source>
        <dbReference type="ARBA" id="ARBA00022840"/>
    </source>
</evidence>
<dbReference type="GO" id="GO:0055085">
    <property type="term" value="P:transmembrane transport"/>
    <property type="evidence" value="ECO:0007669"/>
    <property type="project" value="UniProtKB-ARBA"/>
</dbReference>
<dbReference type="NCBIfam" id="NF007739">
    <property type="entry name" value="PRK10419.1"/>
    <property type="match status" value="2"/>
</dbReference>
<dbReference type="NCBIfam" id="NF008453">
    <property type="entry name" value="PRK11308.1"/>
    <property type="match status" value="2"/>
</dbReference>